<comment type="caution">
    <text evidence="2">The sequence shown here is derived from an EMBL/GenBank/DDBJ whole genome shotgun (WGS) entry which is preliminary data.</text>
</comment>
<feature type="transmembrane region" description="Helical" evidence="1">
    <location>
        <begin position="12"/>
        <end position="35"/>
    </location>
</feature>
<proteinExistence type="predicted"/>
<keyword evidence="3" id="KW-1185">Reference proteome</keyword>
<evidence type="ECO:0000313" key="3">
    <source>
        <dbReference type="Proteomes" id="UP000252731"/>
    </source>
</evidence>
<dbReference type="Proteomes" id="UP000252731">
    <property type="component" value="Unassembled WGS sequence"/>
</dbReference>
<organism evidence="2 3">
    <name type="scientific">Cytobacillus firmus</name>
    <name type="common">Bacillus firmus</name>
    <dbReference type="NCBI Taxonomy" id="1399"/>
    <lineage>
        <taxon>Bacteria</taxon>
        <taxon>Bacillati</taxon>
        <taxon>Bacillota</taxon>
        <taxon>Bacilli</taxon>
        <taxon>Bacillales</taxon>
        <taxon>Bacillaceae</taxon>
        <taxon>Cytobacillus</taxon>
    </lineage>
</organism>
<evidence type="ECO:0000313" key="2">
    <source>
        <dbReference type="EMBL" id="RBP89531.1"/>
    </source>
</evidence>
<keyword evidence="1" id="KW-0472">Membrane</keyword>
<keyword evidence="1" id="KW-1133">Transmembrane helix</keyword>
<protein>
    <submittedName>
        <fullName evidence="2">Uncharacterized protein</fullName>
    </submittedName>
</protein>
<dbReference type="AlphaFoldDB" id="A0A366JNP9"/>
<dbReference type="EMBL" id="QNSF01000011">
    <property type="protein sequence ID" value="RBP89531.1"/>
    <property type="molecule type" value="Genomic_DNA"/>
</dbReference>
<evidence type="ECO:0000256" key="1">
    <source>
        <dbReference type="SAM" id="Phobius"/>
    </source>
</evidence>
<sequence>MGAVRNHEKKQLASFYFIACLKYRMGTGLLVFYSLEPSCINKGAIIRFLFENSNIQHEYIYCYSKFTNIKKWEK</sequence>
<gene>
    <name evidence="2" type="ORF">DFO70_111184</name>
</gene>
<name>A0A366JNP9_CYTFI</name>
<accession>A0A366JNP9</accession>
<keyword evidence="1" id="KW-0812">Transmembrane</keyword>
<reference evidence="2 3" key="1">
    <citation type="submission" date="2018-06" db="EMBL/GenBank/DDBJ databases">
        <title>Freshwater and sediment microbial communities from various areas in North America, analyzing microbe dynamics in response to fracking.</title>
        <authorList>
            <person name="Lamendella R."/>
        </authorList>
    </citation>
    <scope>NUCLEOTIDE SEQUENCE [LARGE SCALE GENOMIC DNA]</scope>
    <source>
        <strain evidence="2 3">14_TX</strain>
    </source>
</reference>